<keyword evidence="1" id="KW-0472">Membrane</keyword>
<name>K6YRP7_9ALTE</name>
<keyword evidence="1" id="KW-1133">Transmembrane helix</keyword>
<accession>K6YRP7</accession>
<keyword evidence="1" id="KW-0812">Transmembrane</keyword>
<sequence length="209" mass="24125">MDNLWIVEVLKIALTVVSFLVAAFAIIQNQERSRRELATTLIYNWANHLDWPTSRAIGLLADLKKSVVVSIDNREEAEFQVELYDAILSVLTVEFLQRDLPAKPKPEDTIFRISAEQSAFIRFLWVRWLNRLEGTLTAWQQGAASEEIMRSEFKPLVEGRKAELKALEDVRDGLPVIASFFDEHLSKKKLQRRKNWVFKALLPPLHSLL</sequence>
<gene>
    <name evidence="2" type="ORF">GMES_4400</name>
</gene>
<organism evidence="2 3">
    <name type="scientific">Paraglaciecola mesophila KMM 241</name>
    <dbReference type="NCBI Taxonomy" id="1128912"/>
    <lineage>
        <taxon>Bacteria</taxon>
        <taxon>Pseudomonadati</taxon>
        <taxon>Pseudomonadota</taxon>
        <taxon>Gammaproteobacteria</taxon>
        <taxon>Alteromonadales</taxon>
        <taxon>Alteromonadaceae</taxon>
        <taxon>Paraglaciecola</taxon>
    </lineage>
</organism>
<protein>
    <recommendedName>
        <fullName evidence="4">DUF4760 domain-containing protein</fullName>
    </recommendedName>
</protein>
<comment type="caution">
    <text evidence="2">The sequence shown here is derived from an EMBL/GenBank/DDBJ whole genome shotgun (WGS) entry which is preliminary data.</text>
</comment>
<proteinExistence type="predicted"/>
<dbReference type="RefSeq" id="WP_006994817.1">
    <property type="nucleotide sequence ID" value="NZ_BAEP01000085.1"/>
</dbReference>
<evidence type="ECO:0000256" key="1">
    <source>
        <dbReference type="SAM" id="Phobius"/>
    </source>
</evidence>
<reference evidence="2 3" key="1">
    <citation type="journal article" date="2017" name="Antonie Van Leeuwenhoek">
        <title>Rhizobium rhizosphaerae sp. nov., a novel species isolated from rice rhizosphere.</title>
        <authorList>
            <person name="Zhao J.J."/>
            <person name="Zhang J."/>
            <person name="Zhang R.J."/>
            <person name="Zhang C.W."/>
            <person name="Yin H.Q."/>
            <person name="Zhang X.X."/>
        </authorList>
    </citation>
    <scope>NUCLEOTIDE SEQUENCE [LARGE SCALE GENOMIC DNA]</scope>
    <source>
        <strain evidence="2 3">KMM 241</strain>
    </source>
</reference>
<feature type="transmembrane region" description="Helical" evidence="1">
    <location>
        <begin position="6"/>
        <end position="27"/>
    </location>
</feature>
<evidence type="ECO:0000313" key="2">
    <source>
        <dbReference type="EMBL" id="GAC26666.1"/>
    </source>
</evidence>
<dbReference type="AlphaFoldDB" id="K6YRP7"/>
<dbReference type="Proteomes" id="UP000006263">
    <property type="component" value="Unassembled WGS sequence"/>
</dbReference>
<dbReference type="OrthoDB" id="9553408at2"/>
<dbReference type="EMBL" id="BAEP01000085">
    <property type="protein sequence ID" value="GAC26666.1"/>
    <property type="molecule type" value="Genomic_DNA"/>
</dbReference>
<evidence type="ECO:0008006" key="4">
    <source>
        <dbReference type="Google" id="ProtNLM"/>
    </source>
</evidence>
<evidence type="ECO:0000313" key="3">
    <source>
        <dbReference type="Proteomes" id="UP000006263"/>
    </source>
</evidence>